<dbReference type="Pfam" id="PF25583">
    <property type="entry name" value="WCX"/>
    <property type="match status" value="2"/>
</dbReference>
<sequence>MPADLTEVLVSLVYTLLSKKNGISAEFLRSRVDRYQNIDTETFQRYFARDKGELERLGIPIETIQREDTNGRNTTFYRILPEKYRLDEIEFSAPEAAAIAMAASYWGEDALGNAAQRALARLGVESTELEHSVFEPRVSSSEPAFGQLLEAITEHFAVTFTYANPVGEQSVRVLEPWGLGQRFGHWYVTGWDLDRQAQRIFRLSRILNEVKRAANEFTHERPSDFSMREALNRMKLDTGTSSASIELREGRGISLRTRAEEIVESEEGWDRLTVRFDNVEDMAKDVAALGNAARVLEPASLKRAASSLVERALEAHRTAVPTYELRKPKKSAGRIPETVKVARALDMVSYIHDHGGATFAELSEHFDLDRRTLQSELERLSLCGLPGGLHDELLDVIIVGDDVNILNAEHLNHKVRLNLAEAFSLMVALELMSAVPGVGDDSVVESARSKIEAATGHFSNLSNAITARFVASEDPERWSQLYDAIENHRVTRLKYISGGRDALTERVIWPVRLKEQTGRIYLQAWCTSANAPRVFRMDRVRSLTVLDEHFADDAAELAKVPTDLYSPLANADDVVVKFGARLRPLLPEFTPTKVSTKQSDGSVIAEISSAGDQALRDLVTSHAGHFEVVAPPEKRREIKEWLEDASKMHAESGNQPS</sequence>
<comment type="caution">
    <text evidence="4">The sequence shown here is derived from an EMBL/GenBank/DDBJ whole genome shotgun (WGS) entry which is preliminary data.</text>
</comment>
<dbReference type="PROSITE" id="PS52050">
    <property type="entry name" value="WYL"/>
    <property type="match status" value="2"/>
</dbReference>
<protein>
    <submittedName>
        <fullName evidence="4">Proteasome accessory factor C</fullName>
    </submittedName>
</protein>
<dbReference type="Pfam" id="PF19187">
    <property type="entry name" value="HTH_PafC"/>
    <property type="match status" value="1"/>
</dbReference>
<feature type="domain" description="WCX" evidence="3">
    <location>
        <begin position="573"/>
        <end position="645"/>
    </location>
</feature>
<keyword evidence="4" id="KW-0647">Proteasome</keyword>
<dbReference type="PANTHER" id="PTHR34580:SF1">
    <property type="entry name" value="PROTEIN PAFC"/>
    <property type="match status" value="1"/>
</dbReference>
<dbReference type="InterPro" id="IPR043839">
    <property type="entry name" value="PafC_HTH"/>
</dbReference>
<dbReference type="GO" id="GO:0000502">
    <property type="term" value="C:proteasome complex"/>
    <property type="evidence" value="ECO:0007669"/>
    <property type="project" value="UniProtKB-KW"/>
</dbReference>
<evidence type="ECO:0000259" key="3">
    <source>
        <dbReference type="Pfam" id="PF25583"/>
    </source>
</evidence>
<evidence type="ECO:0000259" key="2">
    <source>
        <dbReference type="Pfam" id="PF19187"/>
    </source>
</evidence>
<evidence type="ECO:0000313" key="4">
    <source>
        <dbReference type="EMBL" id="MBB5511889.1"/>
    </source>
</evidence>
<feature type="domain" description="WYL" evidence="1">
    <location>
        <begin position="144"/>
        <end position="207"/>
    </location>
</feature>
<gene>
    <name evidence="4" type="ORF">HD598_000576</name>
</gene>
<dbReference type="PANTHER" id="PTHR34580">
    <property type="match status" value="1"/>
</dbReference>
<dbReference type="Pfam" id="PF13280">
    <property type="entry name" value="WYL"/>
    <property type="match status" value="2"/>
</dbReference>
<dbReference type="InterPro" id="IPR057727">
    <property type="entry name" value="WCX_dom"/>
</dbReference>
<evidence type="ECO:0000259" key="1">
    <source>
        <dbReference type="Pfam" id="PF13280"/>
    </source>
</evidence>
<reference evidence="4 5" key="1">
    <citation type="submission" date="2020-08" db="EMBL/GenBank/DDBJ databases">
        <title>Sequencing the genomes of 1000 actinobacteria strains.</title>
        <authorList>
            <person name="Klenk H.-P."/>
        </authorList>
    </citation>
    <scope>NUCLEOTIDE SEQUENCE [LARGE SCALE GENOMIC DNA]</scope>
    <source>
        <strain evidence="4 5">DSM 105783</strain>
    </source>
</reference>
<dbReference type="InterPro" id="IPR026881">
    <property type="entry name" value="WYL_dom"/>
</dbReference>
<dbReference type="Proteomes" id="UP000580797">
    <property type="component" value="Unassembled WGS sequence"/>
</dbReference>
<feature type="domain" description="WCX" evidence="3">
    <location>
        <begin position="243"/>
        <end position="313"/>
    </location>
</feature>
<dbReference type="InterPro" id="IPR051534">
    <property type="entry name" value="CBASS_pafABC_assoc_protein"/>
</dbReference>
<feature type="domain" description="PafC HTH" evidence="2">
    <location>
        <begin position="340"/>
        <end position="452"/>
    </location>
</feature>
<organism evidence="4 5">
    <name type="scientific">Neomicrococcus aestuarii</name>
    <dbReference type="NCBI Taxonomy" id="556325"/>
    <lineage>
        <taxon>Bacteria</taxon>
        <taxon>Bacillati</taxon>
        <taxon>Actinomycetota</taxon>
        <taxon>Actinomycetes</taxon>
        <taxon>Micrococcales</taxon>
        <taxon>Micrococcaceae</taxon>
        <taxon>Neomicrococcus</taxon>
    </lineage>
</organism>
<dbReference type="RefSeq" id="WP_183663665.1">
    <property type="nucleotide sequence ID" value="NZ_BAAARH010000003.1"/>
</dbReference>
<feature type="domain" description="WYL" evidence="1">
    <location>
        <begin position="479"/>
        <end position="545"/>
    </location>
</feature>
<evidence type="ECO:0000313" key="5">
    <source>
        <dbReference type="Proteomes" id="UP000580797"/>
    </source>
</evidence>
<name>A0A7W8TSB6_9MICC</name>
<dbReference type="AlphaFoldDB" id="A0A7W8TSB6"/>
<proteinExistence type="predicted"/>
<dbReference type="EMBL" id="JACHDR010000001">
    <property type="protein sequence ID" value="MBB5511889.1"/>
    <property type="molecule type" value="Genomic_DNA"/>
</dbReference>
<accession>A0A7W8TSB6</accession>